<protein>
    <submittedName>
        <fullName evidence="2">Uncharacterized protein</fullName>
    </submittedName>
</protein>
<evidence type="ECO:0000313" key="2">
    <source>
        <dbReference type="EMBL" id="MCP2258906.1"/>
    </source>
</evidence>
<dbReference type="EMBL" id="JAMTCP010000012">
    <property type="protein sequence ID" value="MCP2258906.1"/>
    <property type="molecule type" value="Genomic_DNA"/>
</dbReference>
<name>A0ABT1HTT4_STRSD</name>
<feature type="region of interest" description="Disordered" evidence="1">
    <location>
        <begin position="170"/>
        <end position="202"/>
    </location>
</feature>
<dbReference type="Proteomes" id="UP001205311">
    <property type="component" value="Unassembled WGS sequence"/>
</dbReference>
<sequence length="202" mass="22829">MAPFELIFAVDEMAEDAVWTLYEHFDALVATHGATTILTVTTPGPTAPVAAKNVVPQLERLANVVVRRCYEDLVNRVDIAERCRTTPQAVGQWIHGKRLRETPFPEPFNLVNGGVWLWGEVNEWLRRVGKQCDDVHFPCRDDYYEINHWLSERRAQRRIATLNTQPVQASELPSVHLGPARRGDGPPAFWGPSVGDPRAARR</sequence>
<reference evidence="2 3" key="1">
    <citation type="submission" date="2022-06" db="EMBL/GenBank/DDBJ databases">
        <title>Genomic Encyclopedia of Archaeal and Bacterial Type Strains, Phase II (KMG-II): from individual species to whole genera.</title>
        <authorList>
            <person name="Goeker M."/>
        </authorList>
    </citation>
    <scope>NUCLEOTIDE SEQUENCE [LARGE SCALE GENOMIC DNA]</scope>
    <source>
        <strain evidence="2 3">DSM 40477</strain>
    </source>
</reference>
<comment type="caution">
    <text evidence="2">The sequence shown here is derived from an EMBL/GenBank/DDBJ whole genome shotgun (WGS) entry which is preliminary data.</text>
</comment>
<dbReference type="RefSeq" id="WP_253669820.1">
    <property type="nucleotide sequence ID" value="NZ_JAMTCP010000012.1"/>
</dbReference>
<evidence type="ECO:0000256" key="1">
    <source>
        <dbReference type="SAM" id="MobiDB-lite"/>
    </source>
</evidence>
<evidence type="ECO:0000313" key="3">
    <source>
        <dbReference type="Proteomes" id="UP001205311"/>
    </source>
</evidence>
<gene>
    <name evidence="2" type="ORF">LX15_002605</name>
</gene>
<organism evidence="2 3">
    <name type="scientific">Streptoalloteichus tenebrarius (strain ATCC 17920 / DSM 40477 / JCM 4838 / CBS 697.72 / NBRC 16177 / NCIMB 11028 / NRRL B-12390 / A12253. 1 / ISP 5477)</name>
    <name type="common">Streptomyces tenebrarius</name>
    <dbReference type="NCBI Taxonomy" id="1933"/>
    <lineage>
        <taxon>Bacteria</taxon>
        <taxon>Bacillati</taxon>
        <taxon>Actinomycetota</taxon>
        <taxon>Actinomycetes</taxon>
        <taxon>Pseudonocardiales</taxon>
        <taxon>Pseudonocardiaceae</taxon>
        <taxon>Streptoalloteichus</taxon>
    </lineage>
</organism>
<keyword evidence="3" id="KW-1185">Reference proteome</keyword>
<accession>A0ABT1HTT4</accession>
<proteinExistence type="predicted"/>